<keyword evidence="3" id="KW-1185">Reference proteome</keyword>
<organism evidence="2 3">
    <name type="scientific">Grifola frondosa</name>
    <name type="common">Maitake</name>
    <name type="synonym">Polyporus frondosus</name>
    <dbReference type="NCBI Taxonomy" id="5627"/>
    <lineage>
        <taxon>Eukaryota</taxon>
        <taxon>Fungi</taxon>
        <taxon>Dikarya</taxon>
        <taxon>Basidiomycota</taxon>
        <taxon>Agaricomycotina</taxon>
        <taxon>Agaricomycetes</taxon>
        <taxon>Polyporales</taxon>
        <taxon>Grifolaceae</taxon>
        <taxon>Grifola</taxon>
    </lineage>
</organism>
<evidence type="ECO:0000256" key="1">
    <source>
        <dbReference type="SAM" id="MobiDB-lite"/>
    </source>
</evidence>
<name>A0A1C7MP95_GRIFR</name>
<feature type="region of interest" description="Disordered" evidence="1">
    <location>
        <begin position="1"/>
        <end position="35"/>
    </location>
</feature>
<evidence type="ECO:0000313" key="2">
    <source>
        <dbReference type="EMBL" id="OBZ78700.1"/>
    </source>
</evidence>
<evidence type="ECO:0000313" key="3">
    <source>
        <dbReference type="Proteomes" id="UP000092993"/>
    </source>
</evidence>
<dbReference type="Proteomes" id="UP000092993">
    <property type="component" value="Unassembled WGS sequence"/>
</dbReference>
<dbReference type="AlphaFoldDB" id="A0A1C7MP95"/>
<proteinExistence type="predicted"/>
<dbReference type="EMBL" id="LUGG01000001">
    <property type="protein sequence ID" value="OBZ78700.1"/>
    <property type="molecule type" value="Genomic_DNA"/>
</dbReference>
<gene>
    <name evidence="2" type="ORF">A0H81_01476</name>
</gene>
<sequence>MSIRTTSPTNSTAFHGSDHSDDLQSPQPSGRSSCAETITRESMFRRVFSLCAPRCSEVLENLTTSSL</sequence>
<accession>A0A1C7MP95</accession>
<protein>
    <submittedName>
        <fullName evidence="2">Uncharacterized protein</fullName>
    </submittedName>
</protein>
<feature type="compositionally biased region" description="Polar residues" evidence="1">
    <location>
        <begin position="1"/>
        <end position="14"/>
    </location>
</feature>
<reference evidence="2 3" key="1">
    <citation type="submission" date="2016-03" db="EMBL/GenBank/DDBJ databases">
        <title>Whole genome sequencing of Grifola frondosa 9006-11.</title>
        <authorList>
            <person name="Min B."/>
            <person name="Park H."/>
            <person name="Kim J.-G."/>
            <person name="Cho H."/>
            <person name="Oh Y.-L."/>
            <person name="Kong W.-S."/>
            <person name="Choi I.-G."/>
        </authorList>
    </citation>
    <scope>NUCLEOTIDE SEQUENCE [LARGE SCALE GENOMIC DNA]</scope>
    <source>
        <strain evidence="2 3">9006-11</strain>
    </source>
</reference>
<feature type="compositionally biased region" description="Polar residues" evidence="1">
    <location>
        <begin position="23"/>
        <end position="35"/>
    </location>
</feature>
<comment type="caution">
    <text evidence="2">The sequence shown here is derived from an EMBL/GenBank/DDBJ whole genome shotgun (WGS) entry which is preliminary data.</text>
</comment>